<keyword evidence="5" id="KW-0547">Nucleotide-binding</keyword>
<keyword evidence="7" id="KW-0067">ATP-binding</keyword>
<protein>
    <recommendedName>
        <fullName evidence="3">ribose-phosphate diphosphokinase</fullName>
        <ecNumber evidence="3">2.7.6.1</ecNumber>
    </recommendedName>
</protein>
<reference evidence="10" key="1">
    <citation type="submission" date="2021-01" db="EMBL/GenBank/DDBJ databases">
        <authorList>
            <person name="Corre E."/>
            <person name="Pelletier E."/>
            <person name="Niang G."/>
            <person name="Scheremetjew M."/>
            <person name="Finn R."/>
            <person name="Kale V."/>
            <person name="Holt S."/>
            <person name="Cochrane G."/>
            <person name="Meng A."/>
            <person name="Brown T."/>
            <person name="Cohen L."/>
        </authorList>
    </citation>
    <scope>NUCLEOTIDE SEQUENCE</scope>
    <source>
        <strain evidence="10">CCMP1661</strain>
    </source>
</reference>
<dbReference type="SUPFAM" id="SSF53271">
    <property type="entry name" value="PRTase-like"/>
    <property type="match status" value="1"/>
</dbReference>
<dbReference type="Gene3D" id="3.40.50.2020">
    <property type="match status" value="1"/>
</dbReference>
<evidence type="ECO:0000256" key="2">
    <source>
        <dbReference type="ARBA" id="ARBA00006478"/>
    </source>
</evidence>
<dbReference type="CDD" id="cd06223">
    <property type="entry name" value="PRTases_typeI"/>
    <property type="match status" value="1"/>
</dbReference>
<keyword evidence="4" id="KW-0808">Transferase</keyword>
<evidence type="ECO:0000256" key="6">
    <source>
        <dbReference type="ARBA" id="ARBA00022777"/>
    </source>
</evidence>
<accession>A0A7S2USS9</accession>
<dbReference type="Pfam" id="PF14572">
    <property type="entry name" value="Pribosyl_synth"/>
    <property type="match status" value="1"/>
</dbReference>
<dbReference type="InterPro" id="IPR029057">
    <property type="entry name" value="PRTase-like"/>
</dbReference>
<dbReference type="InterPro" id="IPR005946">
    <property type="entry name" value="Rib-P_diPkinase"/>
</dbReference>
<dbReference type="GO" id="GO:0006015">
    <property type="term" value="P:5-phosphoribose 1-diphosphate biosynthetic process"/>
    <property type="evidence" value="ECO:0007669"/>
    <property type="project" value="TreeGrafter"/>
</dbReference>
<dbReference type="AlphaFoldDB" id="A0A7S2USS9"/>
<evidence type="ECO:0000256" key="8">
    <source>
        <dbReference type="ARBA" id="ARBA00049535"/>
    </source>
</evidence>
<evidence type="ECO:0000313" key="10">
    <source>
        <dbReference type="EMBL" id="CAD9858198.1"/>
    </source>
</evidence>
<dbReference type="GO" id="GO:0002189">
    <property type="term" value="C:ribose phosphate diphosphokinase complex"/>
    <property type="evidence" value="ECO:0007669"/>
    <property type="project" value="TreeGrafter"/>
</dbReference>
<dbReference type="InterPro" id="IPR000836">
    <property type="entry name" value="PRTase_dom"/>
</dbReference>
<evidence type="ECO:0000256" key="7">
    <source>
        <dbReference type="ARBA" id="ARBA00022840"/>
    </source>
</evidence>
<evidence type="ECO:0000256" key="5">
    <source>
        <dbReference type="ARBA" id="ARBA00022741"/>
    </source>
</evidence>
<dbReference type="GO" id="GO:0004749">
    <property type="term" value="F:ribose phosphate diphosphokinase activity"/>
    <property type="evidence" value="ECO:0007669"/>
    <property type="project" value="UniProtKB-EC"/>
</dbReference>
<dbReference type="GO" id="GO:0005524">
    <property type="term" value="F:ATP binding"/>
    <property type="evidence" value="ECO:0007669"/>
    <property type="project" value="UniProtKB-KW"/>
</dbReference>
<dbReference type="PANTHER" id="PTHR10210">
    <property type="entry name" value="RIBOSE-PHOSPHATE DIPHOSPHOKINASE FAMILY MEMBER"/>
    <property type="match status" value="1"/>
</dbReference>
<evidence type="ECO:0000256" key="3">
    <source>
        <dbReference type="ARBA" id="ARBA00013247"/>
    </source>
</evidence>
<dbReference type="GO" id="GO:0006164">
    <property type="term" value="P:purine nucleotide biosynthetic process"/>
    <property type="evidence" value="ECO:0007669"/>
    <property type="project" value="TreeGrafter"/>
</dbReference>
<dbReference type="GO" id="GO:0000287">
    <property type="term" value="F:magnesium ion binding"/>
    <property type="evidence" value="ECO:0007669"/>
    <property type="project" value="InterPro"/>
</dbReference>
<keyword evidence="6" id="KW-0418">Kinase</keyword>
<proteinExistence type="inferred from homology"/>
<dbReference type="EMBL" id="HBHR01001711">
    <property type="protein sequence ID" value="CAD9858198.1"/>
    <property type="molecule type" value="Transcribed_RNA"/>
</dbReference>
<comment type="similarity">
    <text evidence="2">Belongs to the ribose-phosphate pyrophosphokinase family.</text>
</comment>
<evidence type="ECO:0000256" key="1">
    <source>
        <dbReference type="ARBA" id="ARBA00004996"/>
    </source>
</evidence>
<comment type="catalytic activity">
    <reaction evidence="8">
        <text>D-ribose 5-phosphate + ATP = 5-phospho-alpha-D-ribose 1-diphosphate + AMP + H(+)</text>
        <dbReference type="Rhea" id="RHEA:15609"/>
        <dbReference type="ChEBI" id="CHEBI:15378"/>
        <dbReference type="ChEBI" id="CHEBI:30616"/>
        <dbReference type="ChEBI" id="CHEBI:58017"/>
        <dbReference type="ChEBI" id="CHEBI:78346"/>
        <dbReference type="ChEBI" id="CHEBI:456215"/>
        <dbReference type="EC" id="2.7.6.1"/>
    </reaction>
</comment>
<dbReference type="GO" id="GO:0016301">
    <property type="term" value="F:kinase activity"/>
    <property type="evidence" value="ECO:0007669"/>
    <property type="project" value="UniProtKB-KW"/>
</dbReference>
<gene>
    <name evidence="10" type="ORF">FJAP1339_LOCUS716</name>
</gene>
<feature type="compositionally biased region" description="Low complexity" evidence="9">
    <location>
        <begin position="13"/>
        <end position="29"/>
    </location>
</feature>
<evidence type="ECO:0000256" key="4">
    <source>
        <dbReference type="ARBA" id="ARBA00022679"/>
    </source>
</evidence>
<organism evidence="10">
    <name type="scientific">Fibrocapsa japonica</name>
    <dbReference type="NCBI Taxonomy" id="94617"/>
    <lineage>
        <taxon>Eukaryota</taxon>
        <taxon>Sar</taxon>
        <taxon>Stramenopiles</taxon>
        <taxon>Ochrophyta</taxon>
        <taxon>Raphidophyceae</taxon>
        <taxon>Chattonellales</taxon>
        <taxon>Chattonellaceae</taxon>
        <taxon>Fibrocapsa</taxon>
    </lineage>
</organism>
<name>A0A7S2USS9_9STRA</name>
<comment type="pathway">
    <text evidence="1">Metabolic intermediate biosynthesis; 5-phospho-alpha-D-ribose 1-diphosphate biosynthesis; 5-phospho-alpha-D-ribose 1-diphosphate from D-ribose 5-phosphate (route I): step 1/1.</text>
</comment>
<dbReference type="EC" id="2.7.6.1" evidence="3"/>
<sequence length="215" mass="23214">MPAGAPDGPQEKQGAQQQQQQQQAQAQAPQRVVIVAPHENNVLRAKHFQKTLINHLVMAALEEGVGLADGKPLAEPQIELATVVKMRDKRGELERHLIGDVDGALCIIVDDLLDTGVTVTEAADLLKSMNAGKVYAFATHGRFSGDCANTIVASKSLEWVVCTDTIPFQRFVSAAAMNSGKIQQLSLAPLIAEVIHRLHAQRSMRDLLGGQKEAD</sequence>
<dbReference type="GO" id="GO:0005737">
    <property type="term" value="C:cytoplasm"/>
    <property type="evidence" value="ECO:0007669"/>
    <property type="project" value="TreeGrafter"/>
</dbReference>
<evidence type="ECO:0000256" key="9">
    <source>
        <dbReference type="SAM" id="MobiDB-lite"/>
    </source>
</evidence>
<dbReference type="PANTHER" id="PTHR10210:SF32">
    <property type="entry name" value="RIBOSE-PHOSPHATE PYROPHOSPHOKINASE 2"/>
    <property type="match status" value="1"/>
</dbReference>
<feature type="region of interest" description="Disordered" evidence="9">
    <location>
        <begin position="1"/>
        <end position="29"/>
    </location>
</feature>